<dbReference type="Pfam" id="PF08240">
    <property type="entry name" value="ADH_N"/>
    <property type="match status" value="1"/>
</dbReference>
<comment type="caution">
    <text evidence="4">The sequence shown here is derived from an EMBL/GenBank/DDBJ whole genome shotgun (WGS) entry which is preliminary data.</text>
</comment>
<dbReference type="InterPro" id="IPR011032">
    <property type="entry name" value="GroES-like_sf"/>
</dbReference>
<dbReference type="Gene3D" id="3.40.50.720">
    <property type="entry name" value="NAD(P)-binding Rossmann-like Domain"/>
    <property type="match status" value="1"/>
</dbReference>
<dbReference type="OrthoDB" id="9787435at2"/>
<sequence length="333" mass="35885">METFDAVRFYRFGQPADVLQLVRRRIREPGPGELRVRMTARPINPSDLIPIRGAYPHRTPLPAIPGYEGVGVVEAVGPFSPSSLLGKRVLPLRGEGTWQEQVIVSAELAVPVPDALDDEAASQLYINPVTAWICTETLRLEPGVTLLVNAGGSSIGRIFAQLAAILGFRLIAVTRHARHTRELLELGASHVIDTSDADTPSLREAVLAVTEGRGADSAIDSIGGGDGAELASCIRPGGTIVSIGLLSGVPVSWGEVAANCGIDARLFWLRQWIGSVPNHVWQDTFAKLLELIARQKLKLPGICRRYELAQFGQAVLDAETPGRQGKIILVNYS</sequence>
<dbReference type="InterPro" id="IPR036291">
    <property type="entry name" value="NAD(P)-bd_dom_sf"/>
</dbReference>
<dbReference type="InterPro" id="IPR013154">
    <property type="entry name" value="ADH-like_N"/>
</dbReference>
<dbReference type="SUPFAM" id="SSF50129">
    <property type="entry name" value="GroES-like"/>
    <property type="match status" value="1"/>
</dbReference>
<dbReference type="RefSeq" id="WP_133227326.1">
    <property type="nucleotide sequence ID" value="NZ_SMRT01000003.1"/>
</dbReference>
<dbReference type="GO" id="GO:0016651">
    <property type="term" value="F:oxidoreductase activity, acting on NAD(P)H"/>
    <property type="evidence" value="ECO:0007669"/>
    <property type="project" value="TreeGrafter"/>
</dbReference>
<dbReference type="Proteomes" id="UP000295636">
    <property type="component" value="Unassembled WGS sequence"/>
</dbReference>
<name>A0A4R5KV75_9BACL</name>
<dbReference type="EMBL" id="SMRT01000003">
    <property type="protein sequence ID" value="TDF98857.1"/>
    <property type="molecule type" value="Genomic_DNA"/>
</dbReference>
<feature type="domain" description="Enoyl reductase (ER)" evidence="3">
    <location>
        <begin position="14"/>
        <end position="329"/>
    </location>
</feature>
<dbReference type="PANTHER" id="PTHR48106:SF2">
    <property type="entry name" value="ZN2+-BINDING DEHYDROGENASE"/>
    <property type="match status" value="1"/>
</dbReference>
<reference evidence="4 5" key="1">
    <citation type="submission" date="2019-03" db="EMBL/GenBank/DDBJ databases">
        <title>This is whole genome sequence of Paenibacillus sp MS74 strain.</title>
        <authorList>
            <person name="Trinh H.N."/>
        </authorList>
    </citation>
    <scope>NUCLEOTIDE SEQUENCE [LARGE SCALE GENOMIC DNA]</scope>
    <source>
        <strain evidence="4 5">MS74</strain>
    </source>
</reference>
<dbReference type="SMART" id="SM00829">
    <property type="entry name" value="PKS_ER"/>
    <property type="match status" value="1"/>
</dbReference>
<dbReference type="AlphaFoldDB" id="A0A4R5KV75"/>
<keyword evidence="5" id="KW-1185">Reference proteome</keyword>
<dbReference type="Gene3D" id="3.90.180.10">
    <property type="entry name" value="Medium-chain alcohol dehydrogenases, catalytic domain"/>
    <property type="match status" value="1"/>
</dbReference>
<proteinExistence type="predicted"/>
<organism evidence="4 5">
    <name type="scientific">Paenibacillus piri</name>
    <dbReference type="NCBI Taxonomy" id="2547395"/>
    <lineage>
        <taxon>Bacteria</taxon>
        <taxon>Bacillati</taxon>
        <taxon>Bacillota</taxon>
        <taxon>Bacilli</taxon>
        <taxon>Bacillales</taxon>
        <taxon>Paenibacillaceae</taxon>
        <taxon>Paenibacillus</taxon>
    </lineage>
</organism>
<dbReference type="SUPFAM" id="SSF51735">
    <property type="entry name" value="NAD(P)-binding Rossmann-fold domains"/>
    <property type="match status" value="1"/>
</dbReference>
<keyword evidence="1" id="KW-0521">NADP</keyword>
<evidence type="ECO:0000256" key="2">
    <source>
        <dbReference type="ARBA" id="ARBA00023002"/>
    </source>
</evidence>
<evidence type="ECO:0000313" key="5">
    <source>
        <dbReference type="Proteomes" id="UP000295636"/>
    </source>
</evidence>
<evidence type="ECO:0000256" key="1">
    <source>
        <dbReference type="ARBA" id="ARBA00022857"/>
    </source>
</evidence>
<evidence type="ECO:0000313" key="4">
    <source>
        <dbReference type="EMBL" id="TDF98857.1"/>
    </source>
</evidence>
<keyword evidence="2" id="KW-0560">Oxidoreductase</keyword>
<dbReference type="InterPro" id="IPR020843">
    <property type="entry name" value="ER"/>
</dbReference>
<dbReference type="GO" id="GO:0070402">
    <property type="term" value="F:NADPH binding"/>
    <property type="evidence" value="ECO:0007669"/>
    <property type="project" value="TreeGrafter"/>
</dbReference>
<protein>
    <submittedName>
        <fullName evidence="4">Alcohol dehydrogenase</fullName>
    </submittedName>
</protein>
<dbReference type="CDD" id="cd05282">
    <property type="entry name" value="ETR_like"/>
    <property type="match status" value="1"/>
</dbReference>
<gene>
    <name evidence="4" type="ORF">E1757_10090</name>
</gene>
<accession>A0A4R5KV75</accession>
<dbReference type="PANTHER" id="PTHR48106">
    <property type="entry name" value="QUINONE OXIDOREDUCTASE PIG3-RELATED"/>
    <property type="match status" value="1"/>
</dbReference>
<evidence type="ECO:0000259" key="3">
    <source>
        <dbReference type="SMART" id="SM00829"/>
    </source>
</evidence>
<dbReference type="Pfam" id="PF00107">
    <property type="entry name" value="ADH_zinc_N"/>
    <property type="match status" value="1"/>
</dbReference>
<dbReference type="InterPro" id="IPR013149">
    <property type="entry name" value="ADH-like_C"/>
</dbReference>